<dbReference type="EMBL" id="GDHC01016688">
    <property type="protein sequence ID" value="JAQ01941.1"/>
    <property type="molecule type" value="Transcribed_RNA"/>
</dbReference>
<dbReference type="AlphaFoldDB" id="A0A0A9XFW6"/>
<dbReference type="EMBL" id="GBHO01025921">
    <property type="protein sequence ID" value="JAG17683.1"/>
    <property type="molecule type" value="Transcribed_RNA"/>
</dbReference>
<evidence type="ECO:0000313" key="1">
    <source>
        <dbReference type="EMBL" id="JAG17681.1"/>
    </source>
</evidence>
<accession>A0A0A9XFW6</accession>
<reference evidence="2" key="2">
    <citation type="submission" date="2014-07" db="EMBL/GenBank/DDBJ databases">
        <authorList>
            <person name="Hull J."/>
        </authorList>
    </citation>
    <scope>NUCLEOTIDE SEQUENCE</scope>
</reference>
<organism evidence="2">
    <name type="scientific">Lygus hesperus</name>
    <name type="common">Western plant bug</name>
    <dbReference type="NCBI Taxonomy" id="30085"/>
    <lineage>
        <taxon>Eukaryota</taxon>
        <taxon>Metazoa</taxon>
        <taxon>Ecdysozoa</taxon>
        <taxon>Arthropoda</taxon>
        <taxon>Hexapoda</taxon>
        <taxon>Insecta</taxon>
        <taxon>Pterygota</taxon>
        <taxon>Neoptera</taxon>
        <taxon>Paraneoptera</taxon>
        <taxon>Hemiptera</taxon>
        <taxon>Heteroptera</taxon>
        <taxon>Panheteroptera</taxon>
        <taxon>Cimicomorpha</taxon>
        <taxon>Miridae</taxon>
        <taxon>Mirini</taxon>
        <taxon>Lygus</taxon>
    </lineage>
</organism>
<evidence type="ECO:0000313" key="2">
    <source>
        <dbReference type="EMBL" id="JAG17683.1"/>
    </source>
</evidence>
<sequence>MRSYTSTPGTFGPLFRAGSKTANSYRGSFMLANVIGANLPLSTDSVCASMFNEPSCSDESTIIRSCVIYRRGESPTSAVYIARRKLLQTTTEVPRSTGKVALAVRKYIDNSLTSFLPLLLRGESIITDSNGLRKNK</sequence>
<protein>
    <submittedName>
        <fullName evidence="2">Non-specific lipid-transfer protein P3</fullName>
    </submittedName>
</protein>
<gene>
    <name evidence="2" type="primary">NLTP3_0</name>
    <name evidence="1" type="synonym">NLTP3_1</name>
    <name evidence="1" type="ORF">CM83_25705</name>
    <name evidence="2" type="ORF">CM83_25706</name>
    <name evidence="3" type="ORF">g.21769</name>
</gene>
<evidence type="ECO:0000313" key="3">
    <source>
        <dbReference type="EMBL" id="JAQ01941.1"/>
    </source>
</evidence>
<dbReference type="EMBL" id="GBHO01025923">
    <property type="protein sequence ID" value="JAG17681.1"/>
    <property type="molecule type" value="Transcribed_RNA"/>
</dbReference>
<proteinExistence type="predicted"/>
<reference evidence="3" key="3">
    <citation type="journal article" date="2016" name="Gigascience">
        <title>De novo construction of an expanded transcriptome assembly for the western tarnished plant bug, Lygus hesperus.</title>
        <authorList>
            <person name="Tassone E.E."/>
            <person name="Geib S.M."/>
            <person name="Hall B."/>
            <person name="Fabrick J.A."/>
            <person name="Brent C.S."/>
            <person name="Hull J.J."/>
        </authorList>
    </citation>
    <scope>NUCLEOTIDE SEQUENCE</scope>
</reference>
<reference evidence="2" key="1">
    <citation type="journal article" date="2014" name="PLoS ONE">
        <title>Transcriptome-Based Identification of ABC Transporters in the Western Tarnished Plant Bug Lygus hesperus.</title>
        <authorList>
            <person name="Hull J.J."/>
            <person name="Chaney K."/>
            <person name="Geib S.M."/>
            <person name="Fabrick J.A."/>
            <person name="Brent C.S."/>
            <person name="Walsh D."/>
            <person name="Lavine L.C."/>
        </authorList>
    </citation>
    <scope>NUCLEOTIDE SEQUENCE</scope>
</reference>
<name>A0A0A9XFW6_LYGHE</name>